<dbReference type="GO" id="GO:1905515">
    <property type="term" value="P:non-motile cilium assembly"/>
    <property type="evidence" value="ECO:0007669"/>
    <property type="project" value="TreeGrafter"/>
</dbReference>
<evidence type="ECO:0000259" key="3">
    <source>
        <dbReference type="Pfam" id="PF25144"/>
    </source>
</evidence>
<evidence type="ECO:0000256" key="1">
    <source>
        <dbReference type="ARBA" id="ARBA00022574"/>
    </source>
</evidence>
<proteinExistence type="predicted"/>
<accession>A0A1B6CIH7</accession>
<dbReference type="GO" id="GO:0097730">
    <property type="term" value="C:non-motile cilium"/>
    <property type="evidence" value="ECO:0007669"/>
    <property type="project" value="TreeGrafter"/>
</dbReference>
<reference evidence="4" key="1">
    <citation type="submission" date="2015-12" db="EMBL/GenBank/DDBJ databases">
        <title>De novo transcriptome assembly of four potential Pierce s Disease insect vectors from Arizona vineyards.</title>
        <authorList>
            <person name="Tassone E.E."/>
        </authorList>
    </citation>
    <scope>NUCLEOTIDE SEQUENCE</scope>
</reference>
<sequence length="224" mass="26067">MQNLKIPPKFQEYFDVASIVIRGKPYRDNEELLIMCYRCSTYNSLLTNSGILGNCCTNCRQPFVFSFVTFEILPLIEFQLEPGITDEEALRLLESCSQEQTDAWSQNLEDNFQTLKLDETTNNIPDNFMAKLVNFESDGDQFEPLTINRSTLQSMDPTTVVICRYPKPLQYRYFKNILSELQVTVCNTCNKIFHIDDFEMKILQNGFCPFCKTVPEIYKFKSDI</sequence>
<name>A0A1B6CIH7_9HEMI</name>
<dbReference type="EMBL" id="GEDC01024022">
    <property type="protein sequence ID" value="JAS13276.1"/>
    <property type="molecule type" value="Transcribed_RNA"/>
</dbReference>
<dbReference type="Pfam" id="PF25144">
    <property type="entry name" value="Zn_ribbon_IFT122"/>
    <property type="match status" value="1"/>
</dbReference>
<dbReference type="GO" id="GO:0061512">
    <property type="term" value="P:protein localization to cilium"/>
    <property type="evidence" value="ECO:0007669"/>
    <property type="project" value="TreeGrafter"/>
</dbReference>
<dbReference type="InterPro" id="IPR056838">
    <property type="entry name" value="Zn_ribbon_IFT122"/>
</dbReference>
<organism evidence="4">
    <name type="scientific">Clastoptera arizonana</name>
    <name type="common">Arizona spittle bug</name>
    <dbReference type="NCBI Taxonomy" id="38151"/>
    <lineage>
        <taxon>Eukaryota</taxon>
        <taxon>Metazoa</taxon>
        <taxon>Ecdysozoa</taxon>
        <taxon>Arthropoda</taxon>
        <taxon>Hexapoda</taxon>
        <taxon>Insecta</taxon>
        <taxon>Pterygota</taxon>
        <taxon>Neoptera</taxon>
        <taxon>Paraneoptera</taxon>
        <taxon>Hemiptera</taxon>
        <taxon>Auchenorrhyncha</taxon>
        <taxon>Cercopoidea</taxon>
        <taxon>Clastopteridae</taxon>
        <taxon>Clastoptera</taxon>
    </lineage>
</organism>
<dbReference type="InterPro" id="IPR039857">
    <property type="entry name" value="Ift122/121"/>
</dbReference>
<keyword evidence="1" id="KW-0853">WD repeat</keyword>
<feature type="domain" description="IFT122 zinc ribbon" evidence="3">
    <location>
        <begin position="29"/>
        <end position="76"/>
    </location>
</feature>
<dbReference type="AlphaFoldDB" id="A0A1B6CIH7"/>
<dbReference type="Pfam" id="PF25143">
    <property type="entry name" value="Zn_ribbon_IFT122_C"/>
    <property type="match status" value="1"/>
</dbReference>
<evidence type="ECO:0000256" key="2">
    <source>
        <dbReference type="ARBA" id="ARBA00022737"/>
    </source>
</evidence>
<dbReference type="GO" id="GO:0030991">
    <property type="term" value="C:intraciliary transport particle A"/>
    <property type="evidence" value="ECO:0007669"/>
    <property type="project" value="TreeGrafter"/>
</dbReference>
<evidence type="ECO:0000313" key="4">
    <source>
        <dbReference type="EMBL" id="JAS13276.1"/>
    </source>
</evidence>
<dbReference type="PANTHER" id="PTHR12764:SF4">
    <property type="entry name" value="INTRAFLAGELLAR TRANSPORT PROTEIN 122 HOMOLOG"/>
    <property type="match status" value="1"/>
</dbReference>
<dbReference type="GO" id="GO:0035721">
    <property type="term" value="P:intraciliary retrograde transport"/>
    <property type="evidence" value="ECO:0007669"/>
    <property type="project" value="TreeGrafter"/>
</dbReference>
<gene>
    <name evidence="4" type="ORF">g.9731</name>
</gene>
<protein>
    <recommendedName>
        <fullName evidence="3">IFT122 zinc ribbon domain-containing protein</fullName>
    </recommendedName>
</protein>
<keyword evidence="2" id="KW-0677">Repeat</keyword>
<dbReference type="PANTHER" id="PTHR12764">
    <property type="entry name" value="WD REPEAT DOMAIN-RELATED"/>
    <property type="match status" value="1"/>
</dbReference>